<keyword evidence="4" id="KW-1185">Reference proteome</keyword>
<accession>A0AAW0V2Q9</accession>
<reference evidence="3 4" key="1">
    <citation type="submission" date="2023-03" db="EMBL/GenBank/DDBJ databases">
        <title>High-quality genome of Scylla paramamosain provides insights in environmental adaptation.</title>
        <authorList>
            <person name="Zhang L."/>
        </authorList>
    </citation>
    <scope>NUCLEOTIDE SEQUENCE [LARGE SCALE GENOMIC DNA]</scope>
    <source>
        <strain evidence="3">LZ_2023a</strain>
        <tissue evidence="3">Muscle</tissue>
    </source>
</reference>
<evidence type="ECO:0000313" key="3">
    <source>
        <dbReference type="EMBL" id="KAK8405150.1"/>
    </source>
</evidence>
<keyword evidence="2" id="KW-0472">Membrane</keyword>
<feature type="region of interest" description="Disordered" evidence="1">
    <location>
        <begin position="96"/>
        <end position="182"/>
    </location>
</feature>
<proteinExistence type="predicted"/>
<gene>
    <name evidence="3" type="ORF">O3P69_001609</name>
</gene>
<evidence type="ECO:0000313" key="4">
    <source>
        <dbReference type="Proteomes" id="UP001487740"/>
    </source>
</evidence>
<comment type="caution">
    <text evidence="3">The sequence shown here is derived from an EMBL/GenBank/DDBJ whole genome shotgun (WGS) entry which is preliminary data.</text>
</comment>
<name>A0AAW0V2Q9_SCYPA</name>
<evidence type="ECO:0000256" key="1">
    <source>
        <dbReference type="SAM" id="MobiDB-lite"/>
    </source>
</evidence>
<evidence type="ECO:0000256" key="2">
    <source>
        <dbReference type="SAM" id="Phobius"/>
    </source>
</evidence>
<dbReference type="AlphaFoldDB" id="A0AAW0V2Q9"/>
<sequence>MVSGQADGGLACCREQMRHSALASLILVDICTASSFVILVVRGLSTVPGTSIRHACTCHLTHTDQPATVIWCAWMQHVAIHISSLLPYPPLSPPSDPSLSNPFLPPSNPRLTPCRPSLSPATASRPPFPPPPPPQSCKVAAFIPTDSHTPSRSHQIPPLPAASSCRSAPHQRHASPSSGMLPDVTPFPALMGGEGALPILTCTAD</sequence>
<dbReference type="Proteomes" id="UP001487740">
    <property type="component" value="Unassembled WGS sequence"/>
</dbReference>
<protein>
    <submittedName>
        <fullName evidence="3">Uncharacterized protein</fullName>
    </submittedName>
</protein>
<dbReference type="EMBL" id="JARAKH010000003">
    <property type="protein sequence ID" value="KAK8405150.1"/>
    <property type="molecule type" value="Genomic_DNA"/>
</dbReference>
<keyword evidence="2" id="KW-0812">Transmembrane</keyword>
<feature type="compositionally biased region" description="Pro residues" evidence="1">
    <location>
        <begin position="126"/>
        <end position="135"/>
    </location>
</feature>
<organism evidence="3 4">
    <name type="scientific">Scylla paramamosain</name>
    <name type="common">Mud crab</name>
    <dbReference type="NCBI Taxonomy" id="85552"/>
    <lineage>
        <taxon>Eukaryota</taxon>
        <taxon>Metazoa</taxon>
        <taxon>Ecdysozoa</taxon>
        <taxon>Arthropoda</taxon>
        <taxon>Crustacea</taxon>
        <taxon>Multicrustacea</taxon>
        <taxon>Malacostraca</taxon>
        <taxon>Eumalacostraca</taxon>
        <taxon>Eucarida</taxon>
        <taxon>Decapoda</taxon>
        <taxon>Pleocyemata</taxon>
        <taxon>Brachyura</taxon>
        <taxon>Eubrachyura</taxon>
        <taxon>Portunoidea</taxon>
        <taxon>Portunidae</taxon>
        <taxon>Portuninae</taxon>
        <taxon>Scylla</taxon>
    </lineage>
</organism>
<keyword evidence="2" id="KW-1133">Transmembrane helix</keyword>
<feature type="transmembrane region" description="Helical" evidence="2">
    <location>
        <begin position="21"/>
        <end position="41"/>
    </location>
</feature>